<protein>
    <submittedName>
        <fullName evidence="2">Uncharacterized protein</fullName>
    </submittedName>
</protein>
<feature type="compositionally biased region" description="Polar residues" evidence="1">
    <location>
        <begin position="173"/>
        <end position="188"/>
    </location>
</feature>
<gene>
    <name evidence="2" type="ORF">V9T40_010646</name>
</gene>
<feature type="compositionally biased region" description="Polar residues" evidence="1">
    <location>
        <begin position="220"/>
        <end position="238"/>
    </location>
</feature>
<evidence type="ECO:0000313" key="3">
    <source>
        <dbReference type="Proteomes" id="UP001367676"/>
    </source>
</evidence>
<accession>A0AAN9T6J2</accession>
<reference evidence="2 3" key="1">
    <citation type="submission" date="2024-03" db="EMBL/GenBank/DDBJ databases">
        <title>Adaptation during the transition from Ophiocordyceps entomopathogen to insect associate is accompanied by gene loss and intensified selection.</title>
        <authorList>
            <person name="Ward C.M."/>
            <person name="Onetto C.A."/>
            <person name="Borneman A.R."/>
        </authorList>
    </citation>
    <scope>NUCLEOTIDE SEQUENCE [LARGE SCALE GENOMIC DNA]</scope>
    <source>
        <strain evidence="2">AWRI1</strain>
        <tissue evidence="2">Single Adult Female</tissue>
    </source>
</reference>
<organism evidence="2 3">
    <name type="scientific">Parthenolecanium corni</name>
    <dbReference type="NCBI Taxonomy" id="536013"/>
    <lineage>
        <taxon>Eukaryota</taxon>
        <taxon>Metazoa</taxon>
        <taxon>Ecdysozoa</taxon>
        <taxon>Arthropoda</taxon>
        <taxon>Hexapoda</taxon>
        <taxon>Insecta</taxon>
        <taxon>Pterygota</taxon>
        <taxon>Neoptera</taxon>
        <taxon>Paraneoptera</taxon>
        <taxon>Hemiptera</taxon>
        <taxon>Sternorrhyncha</taxon>
        <taxon>Coccoidea</taxon>
        <taxon>Coccidae</taxon>
        <taxon>Parthenolecanium</taxon>
    </lineage>
</organism>
<feature type="compositionally biased region" description="Polar residues" evidence="1">
    <location>
        <begin position="1115"/>
        <end position="1130"/>
    </location>
</feature>
<sequence>MALDNSSGGMYIKREDAAKSASPNICFVCGNVGHVEQYLLRANPNPHDNTEPFFPFLETHEPPNGYKFNSKPNTLVYSCYLCNCYLRQQWDRYQRENTPQQKRIYWLKRCDNGLYMGAEMSTQGEYACQILGLNFEYAQNKEMPPVSAPVNSSAQTSSNSTVIVSAPAIRTSTPNTKVNASMSGNSSLGMPAPVNVGKPSDLSTRAESTTNYPPVLDLRQSPSIVPNGNTHSNPGSYSSSGTDILDLSMPDKNSTTEVCYLCGDEFKRGSLSHVSAKQVSSSSQNFGPSQSQEYPFFPSLMLHPRPSRSRPMDSTGRVLACNECQTHLLQQWQKFSAEGVPHETRNYVLRKRLVPVLEPAFFICYMCALEYPSTCLKYLHCSQNAENEIYYPSLFNLKMPSGANPINAQGLVQVCTICYKNVPQKHQGYSGDCPPASVATSSPSHLAIISRKSPDIRFRPYELEKSKAKQFAGDSRSSVSPFTSNDTDSKQPVMENHVAPVLGPQNYKCYICSGLYSSTQMEWLSTSAEGMNSHAMHFPCLRTLARSSENSCVDSQGRVLACVNCVNYLSKQWDTLESDRVPLERRRYDVPTLQTNGSTPPPPPIAAPNSSSIYCFLCGLHSDLTLARVLYSRPQGRNAPFFPSMLQHRCHPNAEQLREDGSALVCTFCYHTCIAQWRNYENVSTATNERHYNFRDYCCFVCNVITYRKRVRALPVADFPFLRFHPQTDKSLLLENGDYAVVCLDCYESLRTQSREFERWGLPVEKREYNWLTQPPPPENSPEVSVARLPSGQKTHTDKISSQIVSLTRTTNKKKPAEKKTVSSNQKIQDSNALKLQAGTTCKVPNRSPMPQYTSPQVPGSPTNRCSFAAALRNLAKQIVPGHSTSPECDNVNDNDNRQPSPKSRLSSSLLRNSSPTQNASKITDKSKIANSNSEIRSGFQPYRPEENRLSLPTQSPVPPPPNPYALDPTAAAAYAAAAAAAAAFYPPHVQHAYRLEEQLYLERCGVPMFPPSPYASPLYGIMPTALGLVSPAIHERMKLEEEQRHRETLERERSEREKREKCKKSPRASPLRSHLPDPSAREASVTASSILSNHQMPPQSSPSSKRPQSLLSSTNQLPAPTSTTRSLEGNFNLSSSVSVEATNLSISPMCGNVSSQPLVACGSRQPTANPTTTVTTTGLSIASSSSSFTTIPATTSKTLNSGLAVCPPTAHSASPQTTACFFPSSSSSGAGIGSGKVTTAELTSIASFGFNSTANSLSLKSLASCPCDTFPLSYKNGTAIAGDAPFAVTSALPSPFTTKEISASDGGNFPLIVSDVDGISSLPKSRSECRQVPAKRSIAVHRKNLSSPMSITYPCPSMMDDSNLTPLNLSTAANLAPSTCTPDNETVNRL</sequence>
<feature type="compositionally biased region" description="Polar residues" evidence="1">
    <location>
        <begin position="1086"/>
        <end position="1097"/>
    </location>
</feature>
<feature type="compositionally biased region" description="Polar residues" evidence="1">
    <location>
        <begin position="201"/>
        <end position="212"/>
    </location>
</feature>
<dbReference type="PANTHER" id="PTHR40240">
    <property type="entry name" value="PLEXUS, ISOFORM A"/>
    <property type="match status" value="1"/>
</dbReference>
<name>A0AAN9T6J2_9HEMI</name>
<evidence type="ECO:0000313" key="2">
    <source>
        <dbReference type="EMBL" id="KAK7573455.1"/>
    </source>
</evidence>
<dbReference type="PANTHER" id="PTHR40240:SF1">
    <property type="entry name" value="PLEXUS, ISOFORM A"/>
    <property type="match status" value="1"/>
</dbReference>
<feature type="compositionally biased region" description="Polar residues" evidence="1">
    <location>
        <begin position="800"/>
        <end position="810"/>
    </location>
</feature>
<feature type="compositionally biased region" description="Low complexity" evidence="1">
    <location>
        <begin position="898"/>
        <end position="916"/>
    </location>
</feature>
<evidence type="ECO:0000256" key="1">
    <source>
        <dbReference type="SAM" id="MobiDB-lite"/>
    </source>
</evidence>
<dbReference type="EMBL" id="JBBCAQ010000037">
    <property type="protein sequence ID" value="KAK7573455.1"/>
    <property type="molecule type" value="Genomic_DNA"/>
</dbReference>
<feature type="region of interest" description="Disordered" evidence="1">
    <location>
        <begin position="173"/>
        <end position="238"/>
    </location>
</feature>
<feature type="region of interest" description="Disordered" evidence="1">
    <location>
        <begin position="773"/>
        <end position="862"/>
    </location>
</feature>
<keyword evidence="3" id="KW-1185">Reference proteome</keyword>
<feature type="region of interest" description="Disordered" evidence="1">
    <location>
        <begin position="1040"/>
        <end position="1130"/>
    </location>
</feature>
<feature type="compositionally biased region" description="Basic and acidic residues" evidence="1">
    <location>
        <begin position="1040"/>
        <end position="1061"/>
    </location>
</feature>
<comment type="caution">
    <text evidence="2">The sequence shown here is derived from an EMBL/GenBank/DDBJ whole genome shotgun (WGS) entry which is preliminary data.</text>
</comment>
<feature type="compositionally biased region" description="Polar residues" evidence="1">
    <location>
        <begin position="883"/>
        <end position="894"/>
    </location>
</feature>
<feature type="compositionally biased region" description="Polar residues" evidence="1">
    <location>
        <begin position="849"/>
        <end position="862"/>
    </location>
</feature>
<proteinExistence type="predicted"/>
<feature type="region of interest" description="Disordered" evidence="1">
    <location>
        <begin position="881"/>
        <end position="963"/>
    </location>
</feature>
<feature type="compositionally biased region" description="Low complexity" evidence="1">
    <location>
        <begin position="1098"/>
        <end position="1114"/>
    </location>
</feature>
<dbReference type="Proteomes" id="UP001367676">
    <property type="component" value="Unassembled WGS sequence"/>
</dbReference>
<feature type="compositionally biased region" description="Polar residues" evidence="1">
    <location>
        <begin position="822"/>
        <end position="840"/>
    </location>
</feature>